<sequence length="89" mass="9489">MVVVEGSGPQSWYGAGEEMLGAFLFLASLAAAASTFCGFEDQCGWRYNLTRLVTGQEVNNSWVPGDSALQGPFADVDNNTNGRVLAIKL</sequence>
<gene>
    <name evidence="2" type="ORF">NEZAVI_LOCUS7063</name>
</gene>
<proteinExistence type="predicted"/>
<evidence type="ECO:0000256" key="1">
    <source>
        <dbReference type="SAM" id="Phobius"/>
    </source>
</evidence>
<keyword evidence="1" id="KW-0812">Transmembrane</keyword>
<name>A0A9P0MFN6_NEZVI</name>
<reference evidence="2" key="1">
    <citation type="submission" date="2022-01" db="EMBL/GenBank/DDBJ databases">
        <authorList>
            <person name="King R."/>
        </authorList>
    </citation>
    <scope>NUCLEOTIDE SEQUENCE</scope>
</reference>
<dbReference type="Proteomes" id="UP001152798">
    <property type="component" value="Chromosome 3"/>
</dbReference>
<evidence type="ECO:0000313" key="3">
    <source>
        <dbReference type="Proteomes" id="UP001152798"/>
    </source>
</evidence>
<feature type="transmembrane region" description="Helical" evidence="1">
    <location>
        <begin position="20"/>
        <end position="39"/>
    </location>
</feature>
<dbReference type="AlphaFoldDB" id="A0A9P0MFN6"/>
<accession>A0A9P0MFN6</accession>
<keyword evidence="1" id="KW-0472">Membrane</keyword>
<evidence type="ECO:0000313" key="2">
    <source>
        <dbReference type="EMBL" id="CAH1397163.1"/>
    </source>
</evidence>
<organism evidence="2 3">
    <name type="scientific">Nezara viridula</name>
    <name type="common">Southern green stink bug</name>
    <name type="synonym">Cimex viridulus</name>
    <dbReference type="NCBI Taxonomy" id="85310"/>
    <lineage>
        <taxon>Eukaryota</taxon>
        <taxon>Metazoa</taxon>
        <taxon>Ecdysozoa</taxon>
        <taxon>Arthropoda</taxon>
        <taxon>Hexapoda</taxon>
        <taxon>Insecta</taxon>
        <taxon>Pterygota</taxon>
        <taxon>Neoptera</taxon>
        <taxon>Paraneoptera</taxon>
        <taxon>Hemiptera</taxon>
        <taxon>Heteroptera</taxon>
        <taxon>Panheteroptera</taxon>
        <taxon>Pentatomomorpha</taxon>
        <taxon>Pentatomoidea</taxon>
        <taxon>Pentatomidae</taxon>
        <taxon>Pentatominae</taxon>
        <taxon>Nezara</taxon>
    </lineage>
</organism>
<keyword evidence="1" id="KW-1133">Transmembrane helix</keyword>
<dbReference type="OrthoDB" id="6611309at2759"/>
<keyword evidence="3" id="KW-1185">Reference proteome</keyword>
<dbReference type="EMBL" id="OV725079">
    <property type="protein sequence ID" value="CAH1397163.1"/>
    <property type="molecule type" value="Genomic_DNA"/>
</dbReference>
<protein>
    <submittedName>
        <fullName evidence="2">Uncharacterized protein</fullName>
    </submittedName>
</protein>